<evidence type="ECO:0000256" key="2">
    <source>
        <dbReference type="ARBA" id="ARBA00023239"/>
    </source>
</evidence>
<dbReference type="SUPFAM" id="SSF48576">
    <property type="entry name" value="Terpenoid synthases"/>
    <property type="match status" value="1"/>
</dbReference>
<dbReference type="SFLD" id="SFLDG01021">
    <property type="entry name" value="Trichodiene_Synthase_Like"/>
    <property type="match status" value="1"/>
</dbReference>
<dbReference type="SFLD" id="SFLDS00005">
    <property type="entry name" value="Isoprenoid_Synthase_Type_I"/>
    <property type="match status" value="1"/>
</dbReference>
<organism evidence="3 4">
    <name type="scientific">Heterobasidion irregulare (strain TC 32-1)</name>
    <dbReference type="NCBI Taxonomy" id="747525"/>
    <lineage>
        <taxon>Eukaryota</taxon>
        <taxon>Fungi</taxon>
        <taxon>Dikarya</taxon>
        <taxon>Basidiomycota</taxon>
        <taxon>Agaricomycotina</taxon>
        <taxon>Agaricomycetes</taxon>
        <taxon>Russulales</taxon>
        <taxon>Bondarzewiaceae</taxon>
        <taxon>Heterobasidion</taxon>
        <taxon>Heterobasidion annosum species complex</taxon>
    </lineage>
</organism>
<dbReference type="eggNOG" id="ENOG502SQ3X">
    <property type="taxonomic scope" value="Eukaryota"/>
</dbReference>
<keyword evidence="4" id="KW-1185">Reference proteome</keyword>
<dbReference type="GO" id="GO:0051996">
    <property type="term" value="F:squalene synthase [NAD(P)H] activity"/>
    <property type="evidence" value="ECO:0007669"/>
    <property type="project" value="UniProtKB-EC"/>
</dbReference>
<dbReference type="EMBL" id="KI925459">
    <property type="protein sequence ID" value="ETW80519.1"/>
    <property type="molecule type" value="Genomic_DNA"/>
</dbReference>
<sequence length="307" mass="35728">MHPTLDKNNISASDLNAITSIFETFLRDIDYRPQALQDTNVQLEEAMYNEMKDLDICCDQLERTLHLAASFVELIYRDCNLAEKLVIAKFNWYMIYVDDMVSKDLAPAVAFEERFLRRQLQLDPVLDAAAEVFMSIYEYYDAHAANCIITSALEFLTFSSVEVKIQELPLVREAHRFPWFLRERTGIGAGFAFFMFPKRLGVDIMEYIQVMPDMVVWIDLANDLLSFYKEEHAGESANYIHTRAFVEEKVPIQVLAEVANDLRSSTSSILATIAQRPKAIRAWRFYQHGYVYWHLTQDRYKLQDLSL</sequence>
<dbReference type="HOGENOM" id="CLU_052212_0_2_1"/>
<keyword evidence="2" id="KW-0456">Lyase</keyword>
<dbReference type="RefSeq" id="XP_009547254.1">
    <property type="nucleotide sequence ID" value="XM_009548959.1"/>
</dbReference>
<dbReference type="GO" id="GO:0016838">
    <property type="term" value="F:carbon-oxygen lyase activity, acting on phosphates"/>
    <property type="evidence" value="ECO:0007669"/>
    <property type="project" value="InterPro"/>
</dbReference>
<dbReference type="Pfam" id="PF06330">
    <property type="entry name" value="TRI5"/>
    <property type="match status" value="1"/>
</dbReference>
<evidence type="ECO:0000313" key="3">
    <source>
        <dbReference type="EMBL" id="ETW80519.1"/>
    </source>
</evidence>
<dbReference type="Gene3D" id="1.10.600.10">
    <property type="entry name" value="Farnesyl Diphosphate Synthase"/>
    <property type="match status" value="1"/>
</dbReference>
<dbReference type="AlphaFoldDB" id="W4K445"/>
<accession>W4K445</accession>
<dbReference type="GeneID" id="20666501"/>
<proteinExistence type="inferred from homology"/>
<comment type="similarity">
    <text evidence="1">Belongs to the trichodiene synthase family.</text>
</comment>
<reference evidence="3 4" key="1">
    <citation type="journal article" date="2012" name="New Phytol.">
        <title>Insight into trade-off between wood decay and parasitism from the genome of a fungal forest pathogen.</title>
        <authorList>
            <person name="Olson A."/>
            <person name="Aerts A."/>
            <person name="Asiegbu F."/>
            <person name="Belbahri L."/>
            <person name="Bouzid O."/>
            <person name="Broberg A."/>
            <person name="Canback B."/>
            <person name="Coutinho P.M."/>
            <person name="Cullen D."/>
            <person name="Dalman K."/>
            <person name="Deflorio G."/>
            <person name="van Diepen L.T."/>
            <person name="Dunand C."/>
            <person name="Duplessis S."/>
            <person name="Durling M."/>
            <person name="Gonthier P."/>
            <person name="Grimwood J."/>
            <person name="Fossdal C.G."/>
            <person name="Hansson D."/>
            <person name="Henrissat B."/>
            <person name="Hietala A."/>
            <person name="Himmelstrand K."/>
            <person name="Hoffmeister D."/>
            <person name="Hogberg N."/>
            <person name="James T.Y."/>
            <person name="Karlsson M."/>
            <person name="Kohler A."/>
            <person name="Kues U."/>
            <person name="Lee Y.H."/>
            <person name="Lin Y.C."/>
            <person name="Lind M."/>
            <person name="Lindquist E."/>
            <person name="Lombard V."/>
            <person name="Lucas S."/>
            <person name="Lunden K."/>
            <person name="Morin E."/>
            <person name="Murat C."/>
            <person name="Park J."/>
            <person name="Raffaello T."/>
            <person name="Rouze P."/>
            <person name="Salamov A."/>
            <person name="Schmutz J."/>
            <person name="Solheim H."/>
            <person name="Stahlberg J."/>
            <person name="Velez H."/>
            <person name="de Vries R.P."/>
            <person name="Wiebenga A."/>
            <person name="Woodward S."/>
            <person name="Yakovlev I."/>
            <person name="Garbelotto M."/>
            <person name="Martin F."/>
            <person name="Grigoriev I.V."/>
            <person name="Stenlid J."/>
        </authorList>
    </citation>
    <scope>NUCLEOTIDE SEQUENCE [LARGE SCALE GENOMIC DNA]</scope>
    <source>
        <strain evidence="3 4">TC 32-1</strain>
    </source>
</reference>
<keyword evidence="3" id="KW-0808">Transferase</keyword>
<evidence type="ECO:0000313" key="4">
    <source>
        <dbReference type="Proteomes" id="UP000030671"/>
    </source>
</evidence>
<evidence type="ECO:0000256" key="1">
    <source>
        <dbReference type="ARBA" id="ARBA00007946"/>
    </source>
</evidence>
<dbReference type="InParanoid" id="W4K445"/>
<dbReference type="OrthoDB" id="2998174at2759"/>
<name>W4K445_HETIT</name>
<dbReference type="KEGG" id="hir:HETIRDRAFT_115814"/>
<dbReference type="EC" id="2.5.1.21" evidence="3"/>
<protein>
    <submittedName>
        <fullName evidence="3">Putative terpene cyclase</fullName>
        <ecNumber evidence="3">2.5.1.21</ecNumber>
    </submittedName>
</protein>
<dbReference type="Proteomes" id="UP000030671">
    <property type="component" value="Unassembled WGS sequence"/>
</dbReference>
<dbReference type="InterPro" id="IPR024652">
    <property type="entry name" value="Trichodiene_synth"/>
</dbReference>
<gene>
    <name evidence="3" type="primary">cyc2</name>
    <name evidence="3" type="ORF">HETIRDRAFT_115814</name>
</gene>
<dbReference type="InterPro" id="IPR008949">
    <property type="entry name" value="Isoprenoid_synthase_dom_sf"/>
</dbReference>